<dbReference type="EMBL" id="AP024427">
    <property type="protein sequence ID" value="BCR96718.1"/>
    <property type="molecule type" value="Genomic_DNA"/>
</dbReference>
<accession>A0A7R7W5E9</accession>
<reference evidence="1" key="2">
    <citation type="submission" date="2021-02" db="EMBL/GenBank/DDBJ databases">
        <title>Aspergillus luchuensis mut. kawachii IFO 4304 genome sequence.</title>
        <authorList>
            <person name="Mori K."/>
            <person name="Kadooka C."/>
            <person name="Goto M."/>
            <person name="Futagami T."/>
        </authorList>
    </citation>
    <scope>NUCLEOTIDE SEQUENCE</scope>
    <source>
        <strain evidence="1">IFO 4308</strain>
    </source>
</reference>
<keyword evidence="2" id="KW-1185">Reference proteome</keyword>
<name>A0A7R7W5E9_ASPKA</name>
<dbReference type="InterPro" id="IPR013087">
    <property type="entry name" value="Znf_C2H2_type"/>
</dbReference>
<dbReference type="AlphaFoldDB" id="A0A7R7W5E9"/>
<dbReference type="Proteomes" id="UP000661280">
    <property type="component" value="Chromosome 3"/>
</dbReference>
<protein>
    <submittedName>
        <fullName evidence="1">Uncharacterized protein</fullName>
    </submittedName>
</protein>
<dbReference type="OrthoDB" id="4258395at2759"/>
<dbReference type="KEGG" id="aluc:AKAW2_30037S"/>
<dbReference type="PROSITE" id="PS50157">
    <property type="entry name" value="ZINC_FINGER_C2H2_2"/>
    <property type="match status" value="1"/>
</dbReference>
<dbReference type="GeneID" id="64958043"/>
<proteinExistence type="predicted"/>
<organism evidence="1 2">
    <name type="scientific">Aspergillus kawachii</name>
    <name type="common">White koji mold</name>
    <name type="synonym">Aspergillus awamori var. kawachi</name>
    <dbReference type="NCBI Taxonomy" id="1069201"/>
    <lineage>
        <taxon>Eukaryota</taxon>
        <taxon>Fungi</taxon>
        <taxon>Dikarya</taxon>
        <taxon>Ascomycota</taxon>
        <taxon>Pezizomycotina</taxon>
        <taxon>Eurotiomycetes</taxon>
        <taxon>Eurotiomycetidae</taxon>
        <taxon>Eurotiales</taxon>
        <taxon>Aspergillaceae</taxon>
        <taxon>Aspergillus</taxon>
        <taxon>Aspergillus subgen. Circumdati</taxon>
    </lineage>
</organism>
<reference evidence="1" key="1">
    <citation type="submission" date="2021-01" db="EMBL/GenBank/DDBJ databases">
        <authorList>
            <consortium name="Aspergillus luchuensis mut. kawachii IFO 4304 genome sequencing consortium"/>
            <person name="Kazuki M."/>
            <person name="Futagami T."/>
        </authorList>
    </citation>
    <scope>NUCLEOTIDE SEQUENCE</scope>
    <source>
        <strain evidence="1">IFO 4308</strain>
    </source>
</reference>
<gene>
    <name evidence="1" type="ORF">AKAW2_30037S</name>
</gene>
<evidence type="ECO:0000313" key="1">
    <source>
        <dbReference type="EMBL" id="BCR96718.1"/>
    </source>
</evidence>
<sequence>MPRKMSRLERSFNTQSRVLQQSKIKYLCPKCLQGFSRSDVLYQHFRQKADAIHKGLDSNKSNFALFLSSYQGCMGASIPAAKLPKAPDCFDVFFVIEHYGEETESPNISDYAQSYTSTPSMHPHSCNFSVPLYHDRQPRGYDHDSHRGTALSTMPVPEQHIRHLQILHDVQVEAKICALLPQMDNWLDGTLPLSDQPHHDFGVIVPSVDVDRPLIPVRDLLYKGFGTFALIRTSKDVFSPQNIPEAVYTVLRVDGPGLIGNQKVAIGESIWVSHQTTLSAGLILLIGVFPTVVVGQKV</sequence>
<evidence type="ECO:0000313" key="2">
    <source>
        <dbReference type="Proteomes" id="UP000661280"/>
    </source>
</evidence>
<dbReference type="RefSeq" id="XP_041540484.1">
    <property type="nucleotide sequence ID" value="XM_041686506.1"/>
</dbReference>